<dbReference type="EMBL" id="CP045890">
    <property type="protein sequence ID" value="QQP55945.1"/>
    <property type="molecule type" value="Genomic_DNA"/>
</dbReference>
<proteinExistence type="predicted"/>
<feature type="non-terminal residue" evidence="2">
    <location>
        <position position="61"/>
    </location>
</feature>
<sequence>EERAKQLKELKSRSSYPLHPDRRFVKAEISLLLLDKTTTPTSTASPQHSSPSNALTSTSFS</sequence>
<feature type="region of interest" description="Disordered" evidence="1">
    <location>
        <begin position="38"/>
        <end position="61"/>
    </location>
</feature>
<accession>A0A7T8KHH7</accession>
<reference evidence="3" key="1">
    <citation type="submission" date="2021-01" db="EMBL/GenBank/DDBJ databases">
        <title>Caligus Genome Assembly.</title>
        <authorList>
            <person name="Gallardo-Escarate C."/>
        </authorList>
    </citation>
    <scope>NUCLEOTIDE SEQUENCE [LARGE SCALE GENOMIC DNA]</scope>
</reference>
<gene>
    <name evidence="2" type="ORF">FKW44_000448</name>
</gene>
<dbReference type="AlphaFoldDB" id="A0A7T8KHH7"/>
<keyword evidence="3" id="KW-1185">Reference proteome</keyword>
<protein>
    <submittedName>
        <fullName evidence="2">Uncharacterized protein</fullName>
    </submittedName>
</protein>
<feature type="non-terminal residue" evidence="2">
    <location>
        <position position="1"/>
    </location>
</feature>
<evidence type="ECO:0000313" key="2">
    <source>
        <dbReference type="EMBL" id="QQP55945.1"/>
    </source>
</evidence>
<organism evidence="2 3">
    <name type="scientific">Caligus rogercresseyi</name>
    <name type="common">Sea louse</name>
    <dbReference type="NCBI Taxonomy" id="217165"/>
    <lineage>
        <taxon>Eukaryota</taxon>
        <taxon>Metazoa</taxon>
        <taxon>Ecdysozoa</taxon>
        <taxon>Arthropoda</taxon>
        <taxon>Crustacea</taxon>
        <taxon>Multicrustacea</taxon>
        <taxon>Hexanauplia</taxon>
        <taxon>Copepoda</taxon>
        <taxon>Siphonostomatoida</taxon>
        <taxon>Caligidae</taxon>
        <taxon>Caligus</taxon>
    </lineage>
</organism>
<dbReference type="Proteomes" id="UP000595437">
    <property type="component" value="Chromosome 1"/>
</dbReference>
<evidence type="ECO:0000256" key="1">
    <source>
        <dbReference type="SAM" id="MobiDB-lite"/>
    </source>
</evidence>
<evidence type="ECO:0000313" key="3">
    <source>
        <dbReference type="Proteomes" id="UP000595437"/>
    </source>
</evidence>
<name>A0A7T8KHH7_CALRO</name>